<dbReference type="GO" id="GO:0046872">
    <property type="term" value="F:metal ion binding"/>
    <property type="evidence" value="ECO:0007669"/>
    <property type="project" value="UniProtKB-KW"/>
</dbReference>
<dbReference type="EMBL" id="JACNJD010000138">
    <property type="protein sequence ID" value="MBC8176485.1"/>
    <property type="molecule type" value="Genomic_DNA"/>
</dbReference>
<name>A0A8J6MXN3_9DELT</name>
<dbReference type="PANTHER" id="PTHR43122">
    <property type="entry name" value="FERREDOXIN SUBUNIT OF PYRUVATE:FLAVODOXIN OXIDOREDUCTASE-RELATED"/>
    <property type="match status" value="1"/>
</dbReference>
<evidence type="ECO:0000256" key="2">
    <source>
        <dbReference type="ARBA" id="ARBA00023004"/>
    </source>
</evidence>
<dbReference type="SUPFAM" id="SSF54862">
    <property type="entry name" value="4Fe-4S ferredoxins"/>
    <property type="match status" value="1"/>
</dbReference>
<keyword evidence="1" id="KW-0479">Metal-binding</keyword>
<evidence type="ECO:0000259" key="4">
    <source>
        <dbReference type="PROSITE" id="PS51379"/>
    </source>
</evidence>
<dbReference type="PROSITE" id="PS51379">
    <property type="entry name" value="4FE4S_FER_2"/>
    <property type="match status" value="2"/>
</dbReference>
<gene>
    <name evidence="5" type="ORF">H8E19_03695</name>
</gene>
<dbReference type="InterPro" id="IPR017900">
    <property type="entry name" value="4Fe4S_Fe_S_CS"/>
</dbReference>
<accession>A0A8J6MXN3</accession>
<protein>
    <submittedName>
        <fullName evidence="5">4Fe-4S binding protein</fullName>
    </submittedName>
</protein>
<feature type="domain" description="4Fe-4S ferredoxin-type" evidence="4">
    <location>
        <begin position="12"/>
        <end position="41"/>
    </location>
</feature>
<dbReference type="GO" id="GO:0051536">
    <property type="term" value="F:iron-sulfur cluster binding"/>
    <property type="evidence" value="ECO:0007669"/>
    <property type="project" value="UniProtKB-KW"/>
</dbReference>
<feature type="domain" description="4Fe-4S ferredoxin-type" evidence="4">
    <location>
        <begin position="42"/>
        <end position="72"/>
    </location>
</feature>
<dbReference type="PROSITE" id="PS00198">
    <property type="entry name" value="4FE4S_FER_1"/>
    <property type="match status" value="2"/>
</dbReference>
<evidence type="ECO:0000313" key="6">
    <source>
        <dbReference type="Proteomes" id="UP000650524"/>
    </source>
</evidence>
<dbReference type="Proteomes" id="UP000650524">
    <property type="component" value="Unassembled WGS sequence"/>
</dbReference>
<keyword evidence="3" id="KW-0411">Iron-sulfur</keyword>
<keyword evidence="2" id="KW-0408">Iron</keyword>
<comment type="caution">
    <text evidence="5">The sequence shown here is derived from an EMBL/GenBank/DDBJ whole genome shotgun (WGS) entry which is preliminary data.</text>
</comment>
<proteinExistence type="predicted"/>
<dbReference type="AlphaFoldDB" id="A0A8J6MXN3"/>
<organism evidence="5 6">
    <name type="scientific">Candidatus Desulfacyla euxinica</name>
    <dbReference type="NCBI Taxonomy" id="2841693"/>
    <lineage>
        <taxon>Bacteria</taxon>
        <taxon>Deltaproteobacteria</taxon>
        <taxon>Candidatus Desulfacyla</taxon>
    </lineage>
</organism>
<dbReference type="InterPro" id="IPR017896">
    <property type="entry name" value="4Fe4S_Fe-S-bd"/>
</dbReference>
<evidence type="ECO:0000313" key="5">
    <source>
        <dbReference type="EMBL" id="MBC8176485.1"/>
    </source>
</evidence>
<sequence>MEKQSGRAKKRYSHTVFEDWCKKCGICSSFCPKNVIGQDEHGGPVFERPEDCIGCRFCELHCPDFAITVQELDSDTVGDV</sequence>
<dbReference type="Pfam" id="PF13187">
    <property type="entry name" value="Fer4_9"/>
    <property type="match status" value="1"/>
</dbReference>
<dbReference type="PANTHER" id="PTHR43122:SF1">
    <property type="entry name" value="IRON-SULFUR-BINDING PROTEIN"/>
    <property type="match status" value="1"/>
</dbReference>
<reference evidence="5 6" key="1">
    <citation type="submission" date="2020-08" db="EMBL/GenBank/DDBJ databases">
        <title>Bridging the membrane lipid divide: bacteria of the FCB group superphylum have the potential to synthesize archaeal ether lipids.</title>
        <authorList>
            <person name="Villanueva L."/>
            <person name="Von Meijenfeldt F.A.B."/>
            <person name="Westbye A.B."/>
            <person name="Yadav S."/>
            <person name="Hopmans E.C."/>
            <person name="Dutilh B.E."/>
            <person name="Sinninghe Damste J.S."/>
        </authorList>
    </citation>
    <scope>NUCLEOTIDE SEQUENCE [LARGE SCALE GENOMIC DNA]</scope>
    <source>
        <strain evidence="5">NIOZ-UU27</strain>
    </source>
</reference>
<dbReference type="Gene3D" id="3.30.70.20">
    <property type="match status" value="1"/>
</dbReference>
<evidence type="ECO:0000256" key="1">
    <source>
        <dbReference type="ARBA" id="ARBA00022723"/>
    </source>
</evidence>
<evidence type="ECO:0000256" key="3">
    <source>
        <dbReference type="ARBA" id="ARBA00023014"/>
    </source>
</evidence>